<dbReference type="PROSITE" id="PS50995">
    <property type="entry name" value="HTH_MARR_2"/>
    <property type="match status" value="1"/>
</dbReference>
<protein>
    <submittedName>
        <fullName evidence="2">MarR family transcriptional regulator</fullName>
    </submittedName>
</protein>
<dbReference type="InterPro" id="IPR036390">
    <property type="entry name" value="WH_DNA-bd_sf"/>
</dbReference>
<accession>A0ABQ1SLI9</accession>
<dbReference type="Pfam" id="PF01047">
    <property type="entry name" value="MarR"/>
    <property type="match status" value="1"/>
</dbReference>
<feature type="domain" description="HTH marR-type" evidence="1">
    <location>
        <begin position="1"/>
        <end position="150"/>
    </location>
</feature>
<dbReference type="Gene3D" id="1.10.10.10">
    <property type="entry name" value="Winged helix-like DNA-binding domain superfamily/Winged helix DNA-binding domain"/>
    <property type="match status" value="1"/>
</dbReference>
<evidence type="ECO:0000259" key="1">
    <source>
        <dbReference type="PROSITE" id="PS50995"/>
    </source>
</evidence>
<sequence>MKIEEQIQTKKKLPLYKRALINTIYTSNWITDEMNSVLKPFDISTQQFNVLRILKGREGKATNLSTIQERMIAKNSNTTRLVDKLIKKGLVEKQICETNKRKVEIYITQNGISFLDKVNLSVEDREIEITQSMNKEELENLSNLLTQLRA</sequence>
<keyword evidence="3" id="KW-1185">Reference proteome</keyword>
<dbReference type="SMART" id="SM00347">
    <property type="entry name" value="HTH_MARR"/>
    <property type="match status" value="1"/>
</dbReference>
<proteinExistence type="predicted"/>
<dbReference type="PANTHER" id="PTHR33164">
    <property type="entry name" value="TRANSCRIPTIONAL REGULATOR, MARR FAMILY"/>
    <property type="match status" value="1"/>
</dbReference>
<evidence type="ECO:0000313" key="3">
    <source>
        <dbReference type="Proteomes" id="UP000599179"/>
    </source>
</evidence>
<dbReference type="PANTHER" id="PTHR33164:SF43">
    <property type="entry name" value="HTH-TYPE TRANSCRIPTIONAL REPRESSOR YETL"/>
    <property type="match status" value="1"/>
</dbReference>
<comment type="caution">
    <text evidence="2">The sequence shown here is derived from an EMBL/GenBank/DDBJ whole genome shotgun (WGS) entry which is preliminary data.</text>
</comment>
<dbReference type="InterPro" id="IPR036388">
    <property type="entry name" value="WH-like_DNA-bd_sf"/>
</dbReference>
<dbReference type="PRINTS" id="PR00598">
    <property type="entry name" value="HTHMARR"/>
</dbReference>
<reference evidence="3" key="1">
    <citation type="journal article" date="2019" name="Int. J. Syst. Evol. Microbiol.">
        <title>The Global Catalogue of Microorganisms (GCM) 10K type strain sequencing project: providing services to taxonomists for standard genome sequencing and annotation.</title>
        <authorList>
            <consortium name="The Broad Institute Genomics Platform"/>
            <consortium name="The Broad Institute Genome Sequencing Center for Infectious Disease"/>
            <person name="Wu L."/>
            <person name="Ma J."/>
        </authorList>
    </citation>
    <scope>NUCLEOTIDE SEQUENCE [LARGE SCALE GENOMIC DNA]</scope>
    <source>
        <strain evidence="3">CGMCC 1.12931</strain>
    </source>
</reference>
<evidence type="ECO:0000313" key="2">
    <source>
        <dbReference type="EMBL" id="GGE42366.1"/>
    </source>
</evidence>
<dbReference type="InterPro" id="IPR039422">
    <property type="entry name" value="MarR/SlyA-like"/>
</dbReference>
<dbReference type="Proteomes" id="UP000599179">
    <property type="component" value="Unassembled WGS sequence"/>
</dbReference>
<gene>
    <name evidence="2" type="ORF">GCM10010832_22910</name>
</gene>
<organism evidence="2 3">
    <name type="scientific">Psychroflexus planctonicus</name>
    <dbReference type="NCBI Taxonomy" id="1526575"/>
    <lineage>
        <taxon>Bacteria</taxon>
        <taxon>Pseudomonadati</taxon>
        <taxon>Bacteroidota</taxon>
        <taxon>Flavobacteriia</taxon>
        <taxon>Flavobacteriales</taxon>
        <taxon>Flavobacteriaceae</taxon>
        <taxon>Psychroflexus</taxon>
    </lineage>
</organism>
<name>A0ABQ1SLI9_9FLAO</name>
<dbReference type="EMBL" id="BMGM01000011">
    <property type="protein sequence ID" value="GGE42366.1"/>
    <property type="molecule type" value="Genomic_DNA"/>
</dbReference>
<dbReference type="SUPFAM" id="SSF46785">
    <property type="entry name" value="Winged helix' DNA-binding domain"/>
    <property type="match status" value="1"/>
</dbReference>
<dbReference type="RefSeq" id="WP_188459281.1">
    <property type="nucleotide sequence ID" value="NZ_BMGM01000011.1"/>
</dbReference>
<dbReference type="InterPro" id="IPR000835">
    <property type="entry name" value="HTH_MarR-typ"/>
</dbReference>